<feature type="compositionally biased region" description="Low complexity" evidence="1">
    <location>
        <begin position="116"/>
        <end position="129"/>
    </location>
</feature>
<dbReference type="GO" id="GO:0008251">
    <property type="term" value="F:tRNA-specific adenosine deaminase activity"/>
    <property type="evidence" value="ECO:0007669"/>
    <property type="project" value="TreeGrafter"/>
</dbReference>
<reference evidence="3" key="1">
    <citation type="submission" date="2023-03" db="EMBL/GenBank/DDBJ databases">
        <title>Electrophorus voltai genome.</title>
        <authorList>
            <person name="Bian C."/>
        </authorList>
    </citation>
    <scope>NUCLEOTIDE SEQUENCE</scope>
    <source>
        <strain evidence="3">CB-2022</strain>
        <tissue evidence="3">Muscle</tissue>
    </source>
</reference>
<dbReference type="GO" id="GO:0005737">
    <property type="term" value="C:cytoplasm"/>
    <property type="evidence" value="ECO:0007669"/>
    <property type="project" value="TreeGrafter"/>
</dbReference>
<dbReference type="GO" id="GO:0006382">
    <property type="term" value="P:adenosine to inosine editing"/>
    <property type="evidence" value="ECO:0007669"/>
    <property type="project" value="TreeGrafter"/>
</dbReference>
<dbReference type="PANTHER" id="PTHR10910">
    <property type="entry name" value="EUKARYOTE SPECIFIC DSRNA BINDING PROTEIN"/>
    <property type="match status" value="1"/>
</dbReference>
<dbReference type="GO" id="GO:0003725">
    <property type="term" value="F:double-stranded RNA binding"/>
    <property type="evidence" value="ECO:0007669"/>
    <property type="project" value="TreeGrafter"/>
</dbReference>
<feature type="region of interest" description="Disordered" evidence="1">
    <location>
        <begin position="116"/>
        <end position="139"/>
    </location>
</feature>
<dbReference type="GO" id="GO:0003726">
    <property type="term" value="F:double-stranded RNA adenosine deaminase activity"/>
    <property type="evidence" value="ECO:0007669"/>
    <property type="project" value="TreeGrafter"/>
</dbReference>
<gene>
    <name evidence="3" type="ORF">P4O66_008479</name>
</gene>
<dbReference type="GO" id="GO:0005730">
    <property type="term" value="C:nucleolus"/>
    <property type="evidence" value="ECO:0007669"/>
    <property type="project" value="TreeGrafter"/>
</dbReference>
<name>A0AAD9DWZ5_9TELE</name>
<feature type="domain" description="A to I editase" evidence="2">
    <location>
        <begin position="203"/>
        <end position="514"/>
    </location>
</feature>
<dbReference type="Pfam" id="PF02137">
    <property type="entry name" value="A_deamin"/>
    <property type="match status" value="1"/>
</dbReference>
<evidence type="ECO:0000313" key="4">
    <source>
        <dbReference type="Proteomes" id="UP001239994"/>
    </source>
</evidence>
<evidence type="ECO:0000313" key="3">
    <source>
        <dbReference type="EMBL" id="KAK1797071.1"/>
    </source>
</evidence>
<sequence length="522" mass="57672">FDHKIMDHNSGEGKRLPRMAASLMTCFASEREATFGLHRVSLRSPPSQGHGTGDSCQAAGGNRPRPPDLLVLAPSDEPSSPGPLVLEAHTPKPLSLLKDEDEEMDQLDCLSLRSLGSTSEGESTSLGQSDTAESSPKRGKRIGVKFTEWHKNRVAALCSERFDKLLWECPEYHSTKSCLAAFVLEREVADTGGQCCEQYEVVALGTGQSCCSSWLSFTGSVVHDCHGIVIARRALKRYLYKQLMLFYSPEPHLRDRSIFQSTPEHLLQLKPQIYLHLYTNQTPKGAAQCILTMSQSSDYQSLKLQCYAKGSLVTAAFLPLSLWGARICCMSDSDKLTRWTVTGVQGALLSHFIKPLYITSAILGDSKNYSEKVCNTISKRLGTGLNDLLTPPYQQTTIFFQNGEKVGPVVSSDVCKELSINWSFGDSSIEILDSTTGYAISCSPFVSGPGFTSRLCKRAQYFCFRKLARLSGQEDLLSFLTYNKAKMAAQLYQKAKTIVNQRFLANNAGPWNSKCLVDCFSH</sequence>
<keyword evidence="4" id="KW-1185">Reference proteome</keyword>
<dbReference type="Proteomes" id="UP001239994">
    <property type="component" value="Unassembled WGS sequence"/>
</dbReference>
<proteinExistence type="predicted"/>
<evidence type="ECO:0000256" key="1">
    <source>
        <dbReference type="SAM" id="MobiDB-lite"/>
    </source>
</evidence>
<feature type="region of interest" description="Disordered" evidence="1">
    <location>
        <begin position="41"/>
        <end position="88"/>
    </location>
</feature>
<dbReference type="AlphaFoldDB" id="A0AAD9DWZ5"/>
<comment type="caution">
    <text evidence="3">The sequence shown here is derived from an EMBL/GenBank/DDBJ whole genome shotgun (WGS) entry which is preliminary data.</text>
</comment>
<feature type="non-terminal residue" evidence="3">
    <location>
        <position position="1"/>
    </location>
</feature>
<dbReference type="SMART" id="SM00552">
    <property type="entry name" value="ADEAMc"/>
    <property type="match status" value="1"/>
</dbReference>
<protein>
    <recommendedName>
        <fullName evidence="2">A to I editase domain-containing protein</fullName>
    </recommendedName>
</protein>
<dbReference type="GO" id="GO:0006396">
    <property type="term" value="P:RNA processing"/>
    <property type="evidence" value="ECO:0007669"/>
    <property type="project" value="InterPro"/>
</dbReference>
<dbReference type="PANTHER" id="PTHR10910:SF106">
    <property type="entry name" value="ADENOSINE DEAMINASE DOMAIN-CONTAINING PROTEIN 2"/>
    <property type="match status" value="1"/>
</dbReference>
<dbReference type="EMBL" id="JAROKS010000014">
    <property type="protein sequence ID" value="KAK1797071.1"/>
    <property type="molecule type" value="Genomic_DNA"/>
</dbReference>
<organism evidence="3 4">
    <name type="scientific">Electrophorus voltai</name>
    <dbReference type="NCBI Taxonomy" id="2609070"/>
    <lineage>
        <taxon>Eukaryota</taxon>
        <taxon>Metazoa</taxon>
        <taxon>Chordata</taxon>
        <taxon>Craniata</taxon>
        <taxon>Vertebrata</taxon>
        <taxon>Euteleostomi</taxon>
        <taxon>Actinopterygii</taxon>
        <taxon>Neopterygii</taxon>
        <taxon>Teleostei</taxon>
        <taxon>Ostariophysi</taxon>
        <taxon>Gymnotiformes</taxon>
        <taxon>Gymnotoidei</taxon>
        <taxon>Gymnotidae</taxon>
        <taxon>Electrophorus</taxon>
    </lineage>
</organism>
<dbReference type="InterPro" id="IPR002466">
    <property type="entry name" value="A_deamin"/>
</dbReference>
<evidence type="ECO:0000259" key="2">
    <source>
        <dbReference type="PROSITE" id="PS50141"/>
    </source>
</evidence>
<accession>A0AAD9DWZ5</accession>
<dbReference type="PROSITE" id="PS50141">
    <property type="entry name" value="A_DEAMIN_EDITASE"/>
    <property type="match status" value="1"/>
</dbReference>